<keyword evidence="3" id="KW-1185">Reference proteome</keyword>
<dbReference type="EMBL" id="FJVC01000234">
    <property type="protein sequence ID" value="CZT46036.1"/>
    <property type="molecule type" value="Genomic_DNA"/>
</dbReference>
<feature type="region of interest" description="Disordered" evidence="1">
    <location>
        <begin position="21"/>
        <end position="52"/>
    </location>
</feature>
<dbReference type="Proteomes" id="UP000177625">
    <property type="component" value="Unassembled WGS sequence"/>
</dbReference>
<dbReference type="AlphaFoldDB" id="A0A1E1MA94"/>
<name>A0A1E1MA94_RHYSE</name>
<sequence length="84" mass="9238">MAEEAYVTGHVADVDSDIGVRSPLANATPYNPLGSVVGKDGRPESENKNESDYSVLFCHQDTFQMPEERFEEAYAIIGSRRGKS</sequence>
<evidence type="ECO:0000313" key="3">
    <source>
        <dbReference type="Proteomes" id="UP000177625"/>
    </source>
</evidence>
<reference evidence="3" key="1">
    <citation type="submission" date="2016-03" db="EMBL/GenBank/DDBJ databases">
        <authorList>
            <person name="Guldener U."/>
        </authorList>
    </citation>
    <scope>NUCLEOTIDE SEQUENCE [LARGE SCALE GENOMIC DNA]</scope>
</reference>
<organism evidence="2 3">
    <name type="scientific">Rhynchosporium secalis</name>
    <name type="common">Barley scald fungus</name>
    <dbReference type="NCBI Taxonomy" id="38038"/>
    <lineage>
        <taxon>Eukaryota</taxon>
        <taxon>Fungi</taxon>
        <taxon>Dikarya</taxon>
        <taxon>Ascomycota</taxon>
        <taxon>Pezizomycotina</taxon>
        <taxon>Leotiomycetes</taxon>
        <taxon>Helotiales</taxon>
        <taxon>Ploettnerulaceae</taxon>
        <taxon>Rhynchosporium</taxon>
    </lineage>
</organism>
<gene>
    <name evidence="2" type="ORF">RSE6_06411</name>
</gene>
<protein>
    <submittedName>
        <fullName evidence="2">Uncharacterized protein</fullName>
    </submittedName>
</protein>
<proteinExistence type="predicted"/>
<evidence type="ECO:0000313" key="2">
    <source>
        <dbReference type="EMBL" id="CZT46036.1"/>
    </source>
</evidence>
<feature type="compositionally biased region" description="Basic and acidic residues" evidence="1">
    <location>
        <begin position="39"/>
        <end position="51"/>
    </location>
</feature>
<accession>A0A1E1MA94</accession>
<evidence type="ECO:0000256" key="1">
    <source>
        <dbReference type="SAM" id="MobiDB-lite"/>
    </source>
</evidence>